<dbReference type="EMBL" id="JAYFSJ010000003">
    <property type="protein sequence ID" value="MEN7430086.1"/>
    <property type="molecule type" value="Genomic_DNA"/>
</dbReference>
<dbReference type="InterPro" id="IPR036890">
    <property type="entry name" value="HATPase_C_sf"/>
</dbReference>
<keyword evidence="7" id="KW-0067">ATP-binding</keyword>
<evidence type="ECO:0000256" key="5">
    <source>
        <dbReference type="ARBA" id="ARBA00022741"/>
    </source>
</evidence>
<dbReference type="Pfam" id="PF07568">
    <property type="entry name" value="HisKA_2"/>
    <property type="match status" value="1"/>
</dbReference>
<keyword evidence="3" id="KW-0597">Phosphoprotein</keyword>
<evidence type="ECO:0000259" key="10">
    <source>
        <dbReference type="PROSITE" id="PS50113"/>
    </source>
</evidence>
<reference evidence="11 12" key="1">
    <citation type="submission" date="2023-12" db="EMBL/GenBank/DDBJ databases">
        <title>Chromobacterium sp. strain TRC.1.1.SA producing antimicrobial pigment.</title>
        <authorList>
            <person name="Verma N."/>
            <person name="Choksket S."/>
            <person name="Pinnaka A.K."/>
            <person name="Korpole S."/>
        </authorList>
    </citation>
    <scope>NUCLEOTIDE SEQUENCE [LARGE SCALE GENOMIC DNA]</scope>
    <source>
        <strain evidence="11 12">TRC1.1.SA</strain>
    </source>
</reference>
<dbReference type="Pfam" id="PF02518">
    <property type="entry name" value="HATPase_c"/>
    <property type="match status" value="1"/>
</dbReference>
<evidence type="ECO:0000313" key="11">
    <source>
        <dbReference type="EMBL" id="MEN7430086.1"/>
    </source>
</evidence>
<dbReference type="RefSeq" id="WP_346787828.1">
    <property type="nucleotide sequence ID" value="NZ_JAYFSJ010000003.1"/>
</dbReference>
<proteinExistence type="predicted"/>
<dbReference type="PROSITE" id="PS50112">
    <property type="entry name" value="PAS"/>
    <property type="match status" value="2"/>
</dbReference>
<dbReference type="InterPro" id="IPR000700">
    <property type="entry name" value="PAS-assoc_C"/>
</dbReference>
<keyword evidence="6" id="KW-0418">Kinase</keyword>
<keyword evidence="5" id="KW-0547">Nucleotide-binding</keyword>
<dbReference type="PROSITE" id="PS50113">
    <property type="entry name" value="PAC"/>
    <property type="match status" value="2"/>
</dbReference>
<dbReference type="InterPro" id="IPR000014">
    <property type="entry name" value="PAS"/>
</dbReference>
<dbReference type="SMART" id="SM00387">
    <property type="entry name" value="HATPase_c"/>
    <property type="match status" value="1"/>
</dbReference>
<feature type="domain" description="PAS" evidence="9">
    <location>
        <begin position="40"/>
        <end position="97"/>
    </location>
</feature>
<organism evidence="11 12">
    <name type="scientific">Chromobacterium indicum</name>
    <dbReference type="NCBI Taxonomy" id="3110228"/>
    <lineage>
        <taxon>Bacteria</taxon>
        <taxon>Pseudomonadati</taxon>
        <taxon>Pseudomonadota</taxon>
        <taxon>Betaproteobacteria</taxon>
        <taxon>Neisseriales</taxon>
        <taxon>Chromobacteriaceae</taxon>
        <taxon>Chromobacterium</taxon>
    </lineage>
</organism>
<dbReference type="InterPro" id="IPR003594">
    <property type="entry name" value="HATPase_dom"/>
</dbReference>
<comment type="caution">
    <text evidence="11">The sequence shown here is derived from an EMBL/GenBank/DDBJ whole genome shotgun (WGS) entry which is preliminary data.</text>
</comment>
<comment type="catalytic activity">
    <reaction evidence="1">
        <text>ATP + protein L-histidine = ADP + protein N-phospho-L-histidine.</text>
        <dbReference type="EC" id="2.7.13.3"/>
    </reaction>
</comment>
<keyword evidence="4" id="KW-0808">Transferase</keyword>
<dbReference type="SUPFAM" id="SSF55874">
    <property type="entry name" value="ATPase domain of HSP90 chaperone/DNA topoisomerase II/histidine kinase"/>
    <property type="match status" value="1"/>
</dbReference>
<protein>
    <recommendedName>
        <fullName evidence="2">histidine kinase</fullName>
        <ecNumber evidence="2">2.7.13.3</ecNumber>
    </recommendedName>
</protein>
<evidence type="ECO:0000256" key="3">
    <source>
        <dbReference type="ARBA" id="ARBA00022553"/>
    </source>
</evidence>
<evidence type="ECO:0000256" key="6">
    <source>
        <dbReference type="ARBA" id="ARBA00022777"/>
    </source>
</evidence>
<feature type="domain" description="PAS" evidence="9">
    <location>
        <begin position="145"/>
        <end position="198"/>
    </location>
</feature>
<gene>
    <name evidence="11" type="ORF">VA599_04965</name>
</gene>
<sequence length="484" mass="53798">MLNCARETTSPAPGPLPLPGIRESDVCFDLLIRHVEDHAIILLDADGLIRSWNAGAERMHGHPAAEALGRHSSGLLPPSDDACPQTMRQLAQAMRDGRYAGEVWHVRRDGSRFLADILLIPLRADDGALRGYAKITRDLSHRKRMEDRFRQLVQESPNAMIMINGAGAIILFNRLAEAMFGYQRDEWPGMRIEQLIPERFRGRHGQLRQGFLRRPEARPMGVGRDLYGLRKDGGEFPIEIGLNPIETETGPMVLAGIVDITARKQAQRQLEAALQEKTTLLNEVHHRVKNNLQVIISLLSMQSQYVRENSARGVLQDSQTRVRSMALIHQLLYERHDFSRVDLGEYLQRFNQLLLSSYGQLAGGLSVELDAPAGLVCIELQRATPCGLLINELLTNALKHAYPNGRGTIWMRLARQNERRALLIVADRGVGLPAAAPATPHASLGLQLMPMLAEQMGAQLNILDNQPGVRVEVSFPAFGAGENP</sequence>
<dbReference type="PANTHER" id="PTHR41523">
    <property type="entry name" value="TWO-COMPONENT SYSTEM SENSOR PROTEIN"/>
    <property type="match status" value="1"/>
</dbReference>
<feature type="domain" description="PAC" evidence="10">
    <location>
        <begin position="222"/>
        <end position="272"/>
    </location>
</feature>
<feature type="domain" description="PAC" evidence="10">
    <location>
        <begin position="99"/>
        <end position="151"/>
    </location>
</feature>
<dbReference type="Gene3D" id="3.30.450.20">
    <property type="entry name" value="PAS domain"/>
    <property type="match status" value="2"/>
</dbReference>
<dbReference type="InterPro" id="IPR011495">
    <property type="entry name" value="Sig_transdc_His_kin_sub2_dim/P"/>
</dbReference>
<name>A0ABV0CFX4_9NEIS</name>
<dbReference type="Gene3D" id="3.30.565.10">
    <property type="entry name" value="Histidine kinase-like ATPase, C-terminal domain"/>
    <property type="match status" value="1"/>
</dbReference>
<dbReference type="Proteomes" id="UP001405405">
    <property type="component" value="Unassembled WGS sequence"/>
</dbReference>
<evidence type="ECO:0000256" key="4">
    <source>
        <dbReference type="ARBA" id="ARBA00022679"/>
    </source>
</evidence>
<keyword evidence="8" id="KW-0843">Virulence</keyword>
<evidence type="ECO:0000256" key="2">
    <source>
        <dbReference type="ARBA" id="ARBA00012438"/>
    </source>
</evidence>
<dbReference type="EC" id="2.7.13.3" evidence="2"/>
<evidence type="ECO:0000256" key="1">
    <source>
        <dbReference type="ARBA" id="ARBA00000085"/>
    </source>
</evidence>
<dbReference type="Pfam" id="PF13426">
    <property type="entry name" value="PAS_9"/>
    <property type="match status" value="1"/>
</dbReference>
<evidence type="ECO:0000259" key="9">
    <source>
        <dbReference type="PROSITE" id="PS50112"/>
    </source>
</evidence>
<evidence type="ECO:0000256" key="8">
    <source>
        <dbReference type="ARBA" id="ARBA00023026"/>
    </source>
</evidence>
<dbReference type="SUPFAM" id="SSF55785">
    <property type="entry name" value="PYP-like sensor domain (PAS domain)"/>
    <property type="match status" value="2"/>
</dbReference>
<dbReference type="SMART" id="SM00091">
    <property type="entry name" value="PAS"/>
    <property type="match status" value="2"/>
</dbReference>
<dbReference type="NCBIfam" id="TIGR00229">
    <property type="entry name" value="sensory_box"/>
    <property type="match status" value="2"/>
</dbReference>
<accession>A0ABV0CFX4</accession>
<dbReference type="Pfam" id="PF00989">
    <property type="entry name" value="PAS"/>
    <property type="match status" value="1"/>
</dbReference>
<dbReference type="InterPro" id="IPR013767">
    <property type="entry name" value="PAS_fold"/>
</dbReference>
<dbReference type="PANTHER" id="PTHR41523:SF8">
    <property type="entry name" value="ETHYLENE RESPONSE SENSOR PROTEIN"/>
    <property type="match status" value="1"/>
</dbReference>
<dbReference type="InterPro" id="IPR035965">
    <property type="entry name" value="PAS-like_dom_sf"/>
</dbReference>
<keyword evidence="12" id="KW-1185">Reference proteome</keyword>
<evidence type="ECO:0000256" key="7">
    <source>
        <dbReference type="ARBA" id="ARBA00022840"/>
    </source>
</evidence>
<evidence type="ECO:0000313" key="12">
    <source>
        <dbReference type="Proteomes" id="UP001405405"/>
    </source>
</evidence>
<dbReference type="CDD" id="cd00130">
    <property type="entry name" value="PAS"/>
    <property type="match status" value="2"/>
</dbReference>